<dbReference type="EMBL" id="CP157947">
    <property type="protein sequence ID" value="XBS68700.1"/>
    <property type="molecule type" value="Genomic_DNA"/>
</dbReference>
<accession>A0AAU7Q6M2</accession>
<sequence>MKSKGLILSCFLVFTAAVHAGEQVASPRGSRGLLPFSLTVGNDGTYALDCQATTAHWYSVTLGQVDAGKQLSARLWKDPASGEVIILNHHQDRMPVQRIWCGAAGQSWQTRSEVRLPTERQQPPQSIAMICAYRVGPIDCRPA</sequence>
<feature type="signal peptide" evidence="1">
    <location>
        <begin position="1"/>
        <end position="20"/>
    </location>
</feature>
<gene>
    <name evidence="2" type="ORF">ABK905_19100</name>
</gene>
<keyword evidence="1" id="KW-0732">Signal</keyword>
<proteinExistence type="predicted"/>
<dbReference type="AlphaFoldDB" id="A0AAU7Q6M2"/>
<evidence type="ECO:0000256" key="1">
    <source>
        <dbReference type="SAM" id="SignalP"/>
    </source>
</evidence>
<evidence type="ECO:0000313" key="2">
    <source>
        <dbReference type="EMBL" id="XBS68700.1"/>
    </source>
</evidence>
<organism evidence="2">
    <name type="scientific">Acerihabitans sp. KWT182</name>
    <dbReference type="NCBI Taxonomy" id="3157919"/>
    <lineage>
        <taxon>Bacteria</taxon>
        <taxon>Pseudomonadati</taxon>
        <taxon>Pseudomonadota</taxon>
        <taxon>Gammaproteobacteria</taxon>
        <taxon>Enterobacterales</taxon>
        <taxon>Pectobacteriaceae</taxon>
        <taxon>Acerihabitans</taxon>
    </lineage>
</organism>
<name>A0AAU7Q6M2_9GAMM</name>
<reference evidence="2" key="1">
    <citation type="submission" date="2024-06" db="EMBL/GenBank/DDBJ databases">
        <authorList>
            <person name="Coelho C."/>
            <person name="Bento M."/>
            <person name="Garcia E."/>
            <person name="Camelo A."/>
            <person name="Brandao I."/>
            <person name="Espirito Santo C."/>
            <person name="Trovao J."/>
            <person name="Verissimo A."/>
            <person name="Costa J."/>
            <person name="Tiago I."/>
        </authorList>
    </citation>
    <scope>NUCLEOTIDE SEQUENCE</scope>
    <source>
        <strain evidence="2">KWT182</strain>
    </source>
</reference>
<feature type="chain" id="PRO_5043313661" evidence="1">
    <location>
        <begin position="21"/>
        <end position="143"/>
    </location>
</feature>
<protein>
    <submittedName>
        <fullName evidence="2">Uncharacterized protein</fullName>
    </submittedName>
</protein>